<feature type="domain" description="Tyrosine specific protein phosphatases" evidence="1">
    <location>
        <begin position="53"/>
        <end position="121"/>
    </location>
</feature>
<dbReference type="SUPFAM" id="SSF52799">
    <property type="entry name" value="(Phosphotyrosine protein) phosphatases II"/>
    <property type="match status" value="1"/>
</dbReference>
<dbReference type="Pfam" id="PF00782">
    <property type="entry name" value="DSPc"/>
    <property type="match status" value="1"/>
</dbReference>
<proteinExistence type="predicted"/>
<dbReference type="PANTHER" id="PTHR23339">
    <property type="entry name" value="TYROSINE SPECIFIC PROTEIN PHOSPHATASE AND DUAL SPECIFICITY PROTEIN PHOSPHATASE"/>
    <property type="match status" value="1"/>
</dbReference>
<dbReference type="InterPro" id="IPR020422">
    <property type="entry name" value="TYR_PHOSPHATASE_DUAL_dom"/>
</dbReference>
<name>A0ABV4T0Q1_9EURY</name>
<dbReference type="InterPro" id="IPR050561">
    <property type="entry name" value="PTP"/>
</dbReference>
<sequence>MPSSNELNELLKVFKVFVVLGKGFGLKYDIEALKKAADIFYFPIPDLSAPSLKQLLDILQWIEARAREDKKVLIHCIGGSSRSETVAVAYLIYSQGLSLRDALLKVHLLKSSAVKTEEQMDVL</sequence>
<keyword evidence="3" id="KW-1185">Reference proteome</keyword>
<dbReference type="InterPro" id="IPR029021">
    <property type="entry name" value="Prot-tyrosine_phosphatase-like"/>
</dbReference>
<dbReference type="InterPro" id="IPR000340">
    <property type="entry name" value="Dual-sp_phosphatase_cat-dom"/>
</dbReference>
<dbReference type="InterPro" id="IPR000387">
    <property type="entry name" value="Tyr_Pase_dom"/>
</dbReference>
<comment type="caution">
    <text evidence="2">The sequence shown here is derived from an EMBL/GenBank/DDBJ whole genome shotgun (WGS) entry which is preliminary data.</text>
</comment>
<dbReference type="Proteomes" id="UP001571980">
    <property type="component" value="Unassembled WGS sequence"/>
</dbReference>
<dbReference type="EMBL" id="JARRIG010000001">
    <property type="protein sequence ID" value="MFA4803295.1"/>
    <property type="molecule type" value="Genomic_DNA"/>
</dbReference>
<protein>
    <submittedName>
        <fullName evidence="2">Dual specificity protein phosphatase family protein</fullName>
    </submittedName>
</protein>
<accession>A0ABV4T0Q1</accession>
<evidence type="ECO:0000259" key="1">
    <source>
        <dbReference type="PROSITE" id="PS50056"/>
    </source>
</evidence>
<gene>
    <name evidence="2" type="ORF">P8X34_00775</name>
</gene>
<dbReference type="PROSITE" id="PS50056">
    <property type="entry name" value="TYR_PHOSPHATASE_2"/>
    <property type="match status" value="1"/>
</dbReference>
<dbReference type="RefSeq" id="WP_372823026.1">
    <property type="nucleotide sequence ID" value="NZ_JARRIC010000001.1"/>
</dbReference>
<organism evidence="2 3">
    <name type="scientific">Pyrococcus kukulkanii</name>
    <dbReference type="NCBI Taxonomy" id="1609559"/>
    <lineage>
        <taxon>Archaea</taxon>
        <taxon>Methanobacteriati</taxon>
        <taxon>Methanobacteriota</taxon>
        <taxon>Thermococci</taxon>
        <taxon>Thermococcales</taxon>
        <taxon>Thermococcaceae</taxon>
        <taxon>Pyrococcus</taxon>
    </lineage>
</organism>
<reference evidence="2 3" key="1">
    <citation type="submission" date="2023-03" db="EMBL/GenBank/DDBJ databases">
        <title>Speciation in Pyrococcus: adaptation to high temperature as a mechanism.</title>
        <authorList>
            <person name="Gu J."/>
        </authorList>
    </citation>
    <scope>NUCLEOTIDE SEQUENCE [LARGE SCALE GENOMIC DNA]</scope>
    <source>
        <strain evidence="2 3">LMOA34</strain>
    </source>
</reference>
<evidence type="ECO:0000313" key="2">
    <source>
        <dbReference type="EMBL" id="MFA4803295.1"/>
    </source>
</evidence>
<dbReference type="SMART" id="SM00195">
    <property type="entry name" value="DSPc"/>
    <property type="match status" value="1"/>
</dbReference>
<dbReference type="Gene3D" id="3.90.190.10">
    <property type="entry name" value="Protein tyrosine phosphatase superfamily"/>
    <property type="match status" value="1"/>
</dbReference>
<evidence type="ECO:0000313" key="3">
    <source>
        <dbReference type="Proteomes" id="UP001571980"/>
    </source>
</evidence>